<dbReference type="PROSITE" id="PS50158">
    <property type="entry name" value="ZF_CCHC"/>
    <property type="match status" value="3"/>
</dbReference>
<dbReference type="SUPFAM" id="SSF57756">
    <property type="entry name" value="Retrovirus zinc finger-like domains"/>
    <property type="match status" value="3"/>
</dbReference>
<dbReference type="Gene3D" id="4.10.60.10">
    <property type="entry name" value="Zinc finger, CCHC-type"/>
    <property type="match status" value="3"/>
</dbReference>
<dbReference type="Pfam" id="PF00098">
    <property type="entry name" value="zf-CCHC"/>
    <property type="match status" value="3"/>
</dbReference>
<feature type="domain" description="CCHC-type" evidence="2">
    <location>
        <begin position="5"/>
        <end position="20"/>
    </location>
</feature>
<reference evidence="3 4" key="1">
    <citation type="journal article" date="2010" name="Science">
        <title>Genomic analysis of organismal complexity in the multicellular green alga Volvox carteri.</title>
        <authorList>
            <person name="Prochnik S.E."/>
            <person name="Umen J."/>
            <person name="Nedelcu A.M."/>
            <person name="Hallmann A."/>
            <person name="Miller S.M."/>
            <person name="Nishii I."/>
            <person name="Ferris P."/>
            <person name="Kuo A."/>
            <person name="Mitros T."/>
            <person name="Fritz-Laylin L.K."/>
            <person name="Hellsten U."/>
            <person name="Chapman J."/>
            <person name="Simakov O."/>
            <person name="Rensing S.A."/>
            <person name="Terry A."/>
            <person name="Pangilinan J."/>
            <person name="Kapitonov V."/>
            <person name="Jurka J."/>
            <person name="Salamov A."/>
            <person name="Shapiro H."/>
            <person name="Schmutz J."/>
            <person name="Grimwood J."/>
            <person name="Lindquist E."/>
            <person name="Lucas S."/>
            <person name="Grigoriev I.V."/>
            <person name="Schmitt R."/>
            <person name="Kirk D."/>
            <person name="Rokhsar D.S."/>
        </authorList>
    </citation>
    <scope>NUCLEOTIDE SEQUENCE [LARGE SCALE GENOMIC DNA]</scope>
    <source>
        <strain evidence="4">f. Nagariensis / Eve</strain>
    </source>
</reference>
<evidence type="ECO:0000256" key="1">
    <source>
        <dbReference type="PROSITE-ProRule" id="PRU00047"/>
    </source>
</evidence>
<keyword evidence="1" id="KW-0863">Zinc-finger</keyword>
<feature type="domain" description="CCHC-type" evidence="2">
    <location>
        <begin position="56"/>
        <end position="71"/>
    </location>
</feature>
<protein>
    <recommendedName>
        <fullName evidence="2">CCHC-type domain-containing protein</fullName>
    </recommendedName>
</protein>
<dbReference type="OrthoDB" id="3863715at2759"/>
<evidence type="ECO:0000313" key="4">
    <source>
        <dbReference type="Proteomes" id="UP000001058"/>
    </source>
</evidence>
<evidence type="ECO:0000259" key="2">
    <source>
        <dbReference type="PROSITE" id="PS50158"/>
    </source>
</evidence>
<dbReference type="RefSeq" id="XP_002952546.1">
    <property type="nucleotide sequence ID" value="XM_002952500.1"/>
</dbReference>
<dbReference type="SMART" id="SM00343">
    <property type="entry name" value="ZnF_C2HC"/>
    <property type="match status" value="3"/>
</dbReference>
<feature type="domain" description="CCHC-type" evidence="2">
    <location>
        <begin position="129"/>
        <end position="144"/>
    </location>
</feature>
<dbReference type="InterPro" id="IPR036875">
    <property type="entry name" value="Znf_CCHC_sf"/>
</dbReference>
<keyword evidence="1" id="KW-0479">Metal-binding</keyword>
<dbReference type="Proteomes" id="UP000001058">
    <property type="component" value="Unassembled WGS sequence"/>
</dbReference>
<accession>D8U1S3</accession>
<dbReference type="GeneID" id="9627510"/>
<gene>
    <name evidence="3" type="ORF">VOLCADRAFT_30373</name>
</gene>
<name>D8U1S3_VOLCA</name>
<keyword evidence="1" id="KW-0862">Zinc</keyword>
<dbReference type="STRING" id="3068.D8U1S3"/>
<evidence type="ECO:0000313" key="3">
    <source>
        <dbReference type="EMBL" id="EFJ46393.1"/>
    </source>
</evidence>
<dbReference type="GO" id="GO:0008270">
    <property type="term" value="F:zinc ion binding"/>
    <property type="evidence" value="ECO:0007669"/>
    <property type="project" value="UniProtKB-KW"/>
</dbReference>
<dbReference type="InterPro" id="IPR001878">
    <property type="entry name" value="Znf_CCHC"/>
</dbReference>
<proteinExistence type="predicted"/>
<organism evidence="4">
    <name type="scientific">Volvox carteri f. nagariensis</name>
    <dbReference type="NCBI Taxonomy" id="3068"/>
    <lineage>
        <taxon>Eukaryota</taxon>
        <taxon>Viridiplantae</taxon>
        <taxon>Chlorophyta</taxon>
        <taxon>core chlorophytes</taxon>
        <taxon>Chlorophyceae</taxon>
        <taxon>CS clade</taxon>
        <taxon>Chlamydomonadales</taxon>
        <taxon>Volvocaceae</taxon>
        <taxon>Volvox</taxon>
    </lineage>
</organism>
<feature type="non-terminal residue" evidence="3">
    <location>
        <position position="1"/>
    </location>
</feature>
<keyword evidence="4" id="KW-1185">Reference proteome</keyword>
<dbReference type="PANTHER" id="PTHR46888">
    <property type="entry name" value="ZINC KNUCKLE DOMAINCONTAINING PROTEIN-RELATED"/>
    <property type="match status" value="1"/>
</dbReference>
<sequence>KQVICYYCNKPGHVVKDCRQLKALKHRHSTLKLAAPANRSPIKSEYVTGRRTPLICYYCNKPGHVVKDCRQLKALKQSSNSGYKGGYSNSGNGAFTSVGGSTFGASTSGYGSRGPANNSSGHSRKQVICYYCNKPGHVVKDCRQLKA</sequence>
<dbReference type="EMBL" id="GL378351">
    <property type="protein sequence ID" value="EFJ46393.1"/>
    <property type="molecule type" value="Genomic_DNA"/>
</dbReference>
<dbReference type="PANTHER" id="PTHR46888:SF1">
    <property type="entry name" value="RIBONUCLEASE H"/>
    <property type="match status" value="1"/>
</dbReference>
<dbReference type="GO" id="GO:0003676">
    <property type="term" value="F:nucleic acid binding"/>
    <property type="evidence" value="ECO:0007669"/>
    <property type="project" value="InterPro"/>
</dbReference>
<dbReference type="AlphaFoldDB" id="D8U1S3"/>
<feature type="non-terminal residue" evidence="3">
    <location>
        <position position="147"/>
    </location>
</feature>
<dbReference type="InParanoid" id="D8U1S3"/>
<dbReference type="KEGG" id="vcn:VOLCADRAFT_30373"/>